<organism evidence="3 4">
    <name type="scientific">Collybiopsis confluens</name>
    <dbReference type="NCBI Taxonomy" id="2823264"/>
    <lineage>
        <taxon>Eukaryota</taxon>
        <taxon>Fungi</taxon>
        <taxon>Dikarya</taxon>
        <taxon>Basidiomycota</taxon>
        <taxon>Agaricomycotina</taxon>
        <taxon>Agaricomycetes</taxon>
        <taxon>Agaricomycetidae</taxon>
        <taxon>Agaricales</taxon>
        <taxon>Marasmiineae</taxon>
        <taxon>Omphalotaceae</taxon>
        <taxon>Collybiopsis</taxon>
    </lineage>
</organism>
<proteinExistence type="predicted"/>
<reference evidence="3 4" key="1">
    <citation type="journal article" date="2020" name="ISME J.">
        <title>Uncovering the hidden diversity of litter-decomposition mechanisms in mushroom-forming fungi.</title>
        <authorList>
            <person name="Floudas D."/>
            <person name="Bentzer J."/>
            <person name="Ahren D."/>
            <person name="Johansson T."/>
            <person name="Persson P."/>
            <person name="Tunlid A."/>
        </authorList>
    </citation>
    <scope>NUCLEOTIDE SEQUENCE [LARGE SCALE GENOMIC DNA]</scope>
    <source>
        <strain evidence="3 4">CBS 406.79</strain>
    </source>
</reference>
<dbReference type="InterPro" id="IPR001810">
    <property type="entry name" value="F-box_dom"/>
</dbReference>
<dbReference type="OrthoDB" id="2322499at2759"/>
<dbReference type="PROSITE" id="PS50181">
    <property type="entry name" value="FBOX"/>
    <property type="match status" value="1"/>
</dbReference>
<feature type="domain" description="F-box" evidence="2">
    <location>
        <begin position="95"/>
        <end position="144"/>
    </location>
</feature>
<feature type="compositionally biased region" description="Basic and acidic residues" evidence="1">
    <location>
        <begin position="51"/>
        <end position="69"/>
    </location>
</feature>
<accession>A0A8H5HTK0</accession>
<feature type="compositionally biased region" description="Low complexity" evidence="1">
    <location>
        <begin position="12"/>
        <end position="23"/>
    </location>
</feature>
<dbReference type="CDD" id="cd09917">
    <property type="entry name" value="F-box_SF"/>
    <property type="match status" value="1"/>
</dbReference>
<name>A0A8H5HTK0_9AGAR</name>
<sequence length="733" mass="84677">MARHSTRLLDQAAAKKAATSTSSLPANKPPRAKGPGSSKPLIGGKRAYRSRSRDSEDSYHTESDTESSKKTRKRQRKSKIPEEFRKVRGKCGMLERLAKDVPLDVMFEIFSYLDSRDLYHLSRTTRDLRGILMSKSSEFAWRQARTNWGDIPPIPDDLNEPQYADLLFGVHCHVRFYKPGIYIGLLTACSRYVDARVVLSPRSGPFVPNAVDDVQRKREYNTLWAFIYLLIAKGYSFPHFQSVKKSQPDAYRNEPIFPREVISGVYSNSITPGDNSKSTPARPVSHPATAERFKEEFLALETDEERTAWIESKLEEREAQQRHAYACIRWYERTLENEDKQMREERTEAILKKLQDLGMREEAEKIGRNFFEHESVDQAKKLTDQAWSRIKTDLVAWISERRRDRLARENGRSIRNRYWFASRSYDDLAEKASYQGPYPSLGDVLNDKVIEDLIWETPLDIDLTKQFFDLQFSAFLHRFMEEWIPSKVQELLGVMQMEVPNSSADDLRLASSVFTCTSCINPLVFPEMFFHSCCFRHAHNELRMAIYTGGFSDSPWYCCLRFSKRESYFVKTIVQACGLDPKTATMDDMYASNPLIECLTCSSKNQTQPGYDPNSGVFMRLPAALWHRNNHHENSIAINSFGADTENICETEPSSRVYSCLIRCSHCNELFDSNKSADVMSHLRNSHQIVVDEGTEHTLKSLREHWYWNARAARDLNHSPDIFIWKGRKSHQS</sequence>
<comment type="caution">
    <text evidence="3">The sequence shown here is derived from an EMBL/GenBank/DDBJ whole genome shotgun (WGS) entry which is preliminary data.</text>
</comment>
<dbReference type="AlphaFoldDB" id="A0A8H5HTK0"/>
<evidence type="ECO:0000259" key="2">
    <source>
        <dbReference type="PROSITE" id="PS50181"/>
    </source>
</evidence>
<evidence type="ECO:0000313" key="4">
    <source>
        <dbReference type="Proteomes" id="UP000518752"/>
    </source>
</evidence>
<evidence type="ECO:0000256" key="1">
    <source>
        <dbReference type="SAM" id="MobiDB-lite"/>
    </source>
</evidence>
<evidence type="ECO:0000313" key="3">
    <source>
        <dbReference type="EMBL" id="KAF5388965.1"/>
    </source>
</evidence>
<feature type="region of interest" description="Disordered" evidence="1">
    <location>
        <begin position="1"/>
        <end position="82"/>
    </location>
</feature>
<keyword evidence="4" id="KW-1185">Reference proteome</keyword>
<dbReference type="InterPro" id="IPR036047">
    <property type="entry name" value="F-box-like_dom_sf"/>
</dbReference>
<protein>
    <recommendedName>
        <fullName evidence="2">F-box domain-containing protein</fullName>
    </recommendedName>
</protein>
<dbReference type="EMBL" id="JAACJN010000025">
    <property type="protein sequence ID" value="KAF5388965.1"/>
    <property type="molecule type" value="Genomic_DNA"/>
</dbReference>
<gene>
    <name evidence="3" type="ORF">D9757_005040</name>
</gene>
<dbReference type="SUPFAM" id="SSF81383">
    <property type="entry name" value="F-box domain"/>
    <property type="match status" value="1"/>
</dbReference>
<dbReference type="Proteomes" id="UP000518752">
    <property type="component" value="Unassembled WGS sequence"/>
</dbReference>